<dbReference type="AlphaFoldDB" id="A3A9P7"/>
<dbReference type="Proteomes" id="UP000007752">
    <property type="component" value="Chromosome 2"/>
</dbReference>
<proteinExistence type="inferred from homology"/>
<feature type="region of interest" description="Disordered" evidence="4">
    <location>
        <begin position="182"/>
        <end position="262"/>
    </location>
</feature>
<dbReference type="Gene3D" id="3.30.559.10">
    <property type="entry name" value="Chloramphenicol acetyltransferase-like domain"/>
    <property type="match status" value="1"/>
</dbReference>
<dbReference type="InterPro" id="IPR023213">
    <property type="entry name" value="CAT-like_dom_sf"/>
</dbReference>
<reference evidence="5" key="1">
    <citation type="journal article" date="2005" name="PLoS Biol.">
        <title>The genomes of Oryza sativa: a history of duplications.</title>
        <authorList>
            <person name="Yu J."/>
            <person name="Wang J."/>
            <person name="Lin W."/>
            <person name="Li S."/>
            <person name="Li H."/>
            <person name="Zhou J."/>
            <person name="Ni P."/>
            <person name="Dong W."/>
            <person name="Hu S."/>
            <person name="Zeng C."/>
            <person name="Zhang J."/>
            <person name="Zhang Y."/>
            <person name="Li R."/>
            <person name="Xu Z."/>
            <person name="Li S."/>
            <person name="Li X."/>
            <person name="Zheng H."/>
            <person name="Cong L."/>
            <person name="Lin L."/>
            <person name="Yin J."/>
            <person name="Geng J."/>
            <person name="Li G."/>
            <person name="Shi J."/>
            <person name="Liu J."/>
            <person name="Lv H."/>
            <person name="Li J."/>
            <person name="Wang J."/>
            <person name="Deng Y."/>
            <person name="Ran L."/>
            <person name="Shi X."/>
            <person name="Wang X."/>
            <person name="Wu Q."/>
            <person name="Li C."/>
            <person name="Ren X."/>
            <person name="Wang J."/>
            <person name="Wang X."/>
            <person name="Li D."/>
            <person name="Liu D."/>
            <person name="Zhang X."/>
            <person name="Ji Z."/>
            <person name="Zhao W."/>
            <person name="Sun Y."/>
            <person name="Zhang Z."/>
            <person name="Bao J."/>
            <person name="Han Y."/>
            <person name="Dong L."/>
            <person name="Ji J."/>
            <person name="Chen P."/>
            <person name="Wu S."/>
            <person name="Liu J."/>
            <person name="Xiao Y."/>
            <person name="Bu D."/>
            <person name="Tan J."/>
            <person name="Yang L."/>
            <person name="Ye C."/>
            <person name="Zhang J."/>
            <person name="Xu J."/>
            <person name="Zhou Y."/>
            <person name="Yu Y."/>
            <person name="Zhang B."/>
            <person name="Zhuang S."/>
            <person name="Wei H."/>
            <person name="Liu B."/>
            <person name="Lei M."/>
            <person name="Yu H."/>
            <person name="Li Y."/>
            <person name="Xu H."/>
            <person name="Wei S."/>
            <person name="He X."/>
            <person name="Fang L."/>
            <person name="Zhang Z."/>
            <person name="Zhang Y."/>
            <person name="Huang X."/>
            <person name="Su Z."/>
            <person name="Tong W."/>
            <person name="Li J."/>
            <person name="Tong Z."/>
            <person name="Li S."/>
            <person name="Ye J."/>
            <person name="Wang L."/>
            <person name="Fang L."/>
            <person name="Lei T."/>
            <person name="Chen C."/>
            <person name="Chen H."/>
            <person name="Xu Z."/>
            <person name="Li H."/>
            <person name="Huang H."/>
            <person name="Zhang F."/>
            <person name="Xu H."/>
            <person name="Li N."/>
            <person name="Zhao C."/>
            <person name="Li S."/>
            <person name="Dong L."/>
            <person name="Huang Y."/>
            <person name="Li L."/>
            <person name="Xi Y."/>
            <person name="Qi Q."/>
            <person name="Li W."/>
            <person name="Zhang B."/>
            <person name="Hu W."/>
            <person name="Zhang Y."/>
            <person name="Tian X."/>
            <person name="Jiao Y."/>
            <person name="Liang X."/>
            <person name="Jin J."/>
            <person name="Gao L."/>
            <person name="Zheng W."/>
            <person name="Hao B."/>
            <person name="Liu S."/>
            <person name="Wang W."/>
            <person name="Yuan L."/>
            <person name="Cao M."/>
            <person name="McDermott J."/>
            <person name="Samudrala R."/>
            <person name="Wang J."/>
            <person name="Wong G.K."/>
            <person name="Yang H."/>
        </authorList>
    </citation>
    <scope>NUCLEOTIDE SEQUENCE [LARGE SCALE GENOMIC DNA]</scope>
</reference>
<keyword evidence="3" id="KW-0012">Acyltransferase</keyword>
<gene>
    <name evidence="5" type="ORF">OsJ_07767</name>
</gene>
<dbReference type="PANTHER" id="PTHR31642">
    <property type="entry name" value="TRICHOTHECENE 3-O-ACETYLTRANSFERASE"/>
    <property type="match status" value="1"/>
</dbReference>
<reference evidence="5" key="2">
    <citation type="submission" date="2008-12" db="EMBL/GenBank/DDBJ databases">
        <title>Improved gene annotation of the rice (Oryza sativa) genomes.</title>
        <authorList>
            <person name="Wang J."/>
            <person name="Li R."/>
            <person name="Fan W."/>
            <person name="Huang Q."/>
            <person name="Zhang J."/>
            <person name="Zhou Y."/>
            <person name="Hu Y."/>
            <person name="Zi S."/>
            <person name="Li J."/>
            <person name="Ni P."/>
            <person name="Zheng H."/>
            <person name="Zhang Y."/>
            <person name="Zhao M."/>
            <person name="Hao Q."/>
            <person name="McDermott J."/>
            <person name="Samudrala R."/>
            <person name="Kristiansen K."/>
            <person name="Wong G.K.-S."/>
        </authorList>
    </citation>
    <scope>NUCLEOTIDE SEQUENCE</scope>
</reference>
<accession>A3A9P7</accession>
<keyword evidence="2" id="KW-0808">Transferase</keyword>
<dbReference type="GO" id="GO:0050734">
    <property type="term" value="F:hydroxycinnamoyltransferase activity"/>
    <property type="evidence" value="ECO:0007669"/>
    <property type="project" value="UniProtKB-ARBA"/>
</dbReference>
<evidence type="ECO:0000313" key="5">
    <source>
        <dbReference type="EMBL" id="EAZ24036.1"/>
    </source>
</evidence>
<dbReference type="EMBL" id="CM000139">
    <property type="protein sequence ID" value="EAZ24036.1"/>
    <property type="molecule type" value="Genomic_DNA"/>
</dbReference>
<comment type="similarity">
    <text evidence="1">Belongs to the plant acyltransferase family.</text>
</comment>
<sequence>MAATTPAAAAAAAHVVHIEAVQTAVPTRVVEPGRTRLVAVAAPPLPAPALQRRVRAVLYYRGAGGAAPGAWEDGVWVKESLSEALADHPEMAGRLRRRADGSWEVKLNDTGVRLLQATVDATLDEFLAGKGALARREAALAPWTDVNADDPDMCPPFFMQLTRFQGDGGYAVGVSLRAGAGRPADAGEVPPVVGAHARPHQGAGQGHPAPDGAVPRLLPAPGDHPQARQVRPDRLLRRRRRRRRRDRALQGRYCSGSGGRTAGTVITARSRRPASTRRARRLGKKDKVSRLSVVVVDAAGGDDSLAGKTTIETCTASPGGGAAAGGASLEAVQWSELGLEELVLRGSKPVHVSCSIVTGGGGDEGLVVVMPDDGAGSLLVMATLPK</sequence>
<evidence type="ECO:0000256" key="4">
    <source>
        <dbReference type="SAM" id="MobiDB-lite"/>
    </source>
</evidence>
<organism evidence="5">
    <name type="scientific">Oryza sativa subsp. japonica</name>
    <name type="common">Rice</name>
    <dbReference type="NCBI Taxonomy" id="39947"/>
    <lineage>
        <taxon>Eukaryota</taxon>
        <taxon>Viridiplantae</taxon>
        <taxon>Streptophyta</taxon>
        <taxon>Embryophyta</taxon>
        <taxon>Tracheophyta</taxon>
        <taxon>Spermatophyta</taxon>
        <taxon>Magnoliopsida</taxon>
        <taxon>Liliopsida</taxon>
        <taxon>Poales</taxon>
        <taxon>Poaceae</taxon>
        <taxon>BOP clade</taxon>
        <taxon>Oryzoideae</taxon>
        <taxon>Oryzeae</taxon>
        <taxon>Oryzinae</taxon>
        <taxon>Oryza</taxon>
        <taxon>Oryza sativa</taxon>
    </lineage>
</organism>
<protein>
    <submittedName>
        <fullName evidence="5">Uncharacterized protein</fullName>
    </submittedName>
</protein>
<evidence type="ECO:0000256" key="1">
    <source>
        <dbReference type="ARBA" id="ARBA00009861"/>
    </source>
</evidence>
<evidence type="ECO:0000256" key="3">
    <source>
        <dbReference type="ARBA" id="ARBA00023315"/>
    </source>
</evidence>
<dbReference type="InterPro" id="IPR050317">
    <property type="entry name" value="Plant_Fungal_Acyltransferase"/>
</dbReference>
<dbReference type="PANTHER" id="PTHR31642:SF299">
    <property type="entry name" value="OS02G0653400 PROTEIN"/>
    <property type="match status" value="1"/>
</dbReference>
<evidence type="ECO:0000256" key="2">
    <source>
        <dbReference type="ARBA" id="ARBA00022679"/>
    </source>
</evidence>
<dbReference type="Pfam" id="PF02458">
    <property type="entry name" value="Transferase"/>
    <property type="match status" value="1"/>
</dbReference>
<feature type="compositionally biased region" description="Basic residues" evidence="4">
    <location>
        <begin position="236"/>
        <end position="246"/>
    </location>
</feature>
<name>A3A9P7_ORYSJ</name>